<proteinExistence type="predicted"/>
<accession>A0AAD5LE73</accession>
<keyword evidence="2" id="KW-1185">Reference proteome</keyword>
<protein>
    <recommendedName>
        <fullName evidence="3">JmjC domain-containing protein</fullName>
    </recommendedName>
</protein>
<reference evidence="1 2" key="1">
    <citation type="submission" date="2022-05" db="EMBL/GenBank/DDBJ databases">
        <title>A multi-omics perspective on studying reproductive biology in Daphnia sinensis.</title>
        <authorList>
            <person name="Jia J."/>
        </authorList>
    </citation>
    <scope>NUCLEOTIDE SEQUENCE [LARGE SCALE GENOMIC DNA]</scope>
    <source>
        <strain evidence="1 2">WSL</strain>
    </source>
</reference>
<evidence type="ECO:0000313" key="1">
    <source>
        <dbReference type="EMBL" id="KAI9556053.1"/>
    </source>
</evidence>
<organism evidence="1 2">
    <name type="scientific">Daphnia sinensis</name>
    <dbReference type="NCBI Taxonomy" id="1820382"/>
    <lineage>
        <taxon>Eukaryota</taxon>
        <taxon>Metazoa</taxon>
        <taxon>Ecdysozoa</taxon>
        <taxon>Arthropoda</taxon>
        <taxon>Crustacea</taxon>
        <taxon>Branchiopoda</taxon>
        <taxon>Diplostraca</taxon>
        <taxon>Cladocera</taxon>
        <taxon>Anomopoda</taxon>
        <taxon>Daphniidae</taxon>
        <taxon>Daphnia</taxon>
        <taxon>Daphnia similis group</taxon>
    </lineage>
</organism>
<evidence type="ECO:0008006" key="3">
    <source>
        <dbReference type="Google" id="ProtNLM"/>
    </source>
</evidence>
<dbReference type="EMBL" id="WJBH02000007">
    <property type="protein sequence ID" value="KAI9556053.1"/>
    <property type="molecule type" value="Genomic_DNA"/>
</dbReference>
<gene>
    <name evidence="1" type="ORF">GHT06_018620</name>
</gene>
<evidence type="ECO:0000313" key="2">
    <source>
        <dbReference type="Proteomes" id="UP000820818"/>
    </source>
</evidence>
<dbReference type="Gene3D" id="2.60.120.650">
    <property type="entry name" value="Cupin"/>
    <property type="match status" value="1"/>
</dbReference>
<dbReference type="Proteomes" id="UP000820818">
    <property type="component" value="Linkage Group LG7"/>
</dbReference>
<dbReference type="AlphaFoldDB" id="A0AAD5LE73"/>
<name>A0AAD5LE73_9CRUS</name>
<sequence length="142" mass="16048">MSRHPTPLQKTFLPFLNEEFRDVHNPDNMMPGINTCQLVLGHAMSFTGWHTENVNLLFINYHHSGKPNNAKTVEDKGPADTLSRLEAVQGGLHHHFSRRLPLRGEFWLERGSGDKLCFSRVAGLCQGSKMVQLSLFKSVNSH</sequence>
<comment type="caution">
    <text evidence="1">The sequence shown here is derived from an EMBL/GenBank/DDBJ whole genome shotgun (WGS) entry which is preliminary data.</text>
</comment>